<dbReference type="EMBL" id="JAIWYP010000005">
    <property type="protein sequence ID" value="KAH3828924.1"/>
    <property type="molecule type" value="Genomic_DNA"/>
</dbReference>
<accession>A0A9D4H3P1</accession>
<keyword evidence="3" id="KW-1185">Reference proteome</keyword>
<feature type="region of interest" description="Disordered" evidence="1">
    <location>
        <begin position="87"/>
        <end position="106"/>
    </location>
</feature>
<name>A0A9D4H3P1_DREPO</name>
<dbReference type="AlphaFoldDB" id="A0A9D4H3P1"/>
<comment type="caution">
    <text evidence="2">The sequence shown here is derived from an EMBL/GenBank/DDBJ whole genome shotgun (WGS) entry which is preliminary data.</text>
</comment>
<sequence length="106" mass="12197">MPMMMMKTVIWIIMMDMMMNINDELKRLKHLSKYVDTLFHVGPTSIGCGLMHGDPVVTRWTTNPKVQSSNPDTVSVDNEAFAAEITRDEAYQQRSRRQSNQCQFGI</sequence>
<reference evidence="2" key="2">
    <citation type="submission" date="2020-11" db="EMBL/GenBank/DDBJ databases">
        <authorList>
            <person name="McCartney M.A."/>
            <person name="Auch B."/>
            <person name="Kono T."/>
            <person name="Mallez S."/>
            <person name="Becker A."/>
            <person name="Gohl D.M."/>
            <person name="Silverstein K.A.T."/>
            <person name="Koren S."/>
            <person name="Bechman K.B."/>
            <person name="Herman A."/>
            <person name="Abrahante J.E."/>
            <person name="Garbe J."/>
        </authorList>
    </citation>
    <scope>NUCLEOTIDE SEQUENCE</scope>
    <source>
        <strain evidence="2">Duluth1</strain>
        <tissue evidence="2">Whole animal</tissue>
    </source>
</reference>
<gene>
    <name evidence="2" type="ORF">DPMN_130909</name>
</gene>
<protein>
    <submittedName>
        <fullName evidence="2">Uncharacterized protein</fullName>
    </submittedName>
</protein>
<organism evidence="2 3">
    <name type="scientific">Dreissena polymorpha</name>
    <name type="common">Zebra mussel</name>
    <name type="synonym">Mytilus polymorpha</name>
    <dbReference type="NCBI Taxonomy" id="45954"/>
    <lineage>
        <taxon>Eukaryota</taxon>
        <taxon>Metazoa</taxon>
        <taxon>Spiralia</taxon>
        <taxon>Lophotrochozoa</taxon>
        <taxon>Mollusca</taxon>
        <taxon>Bivalvia</taxon>
        <taxon>Autobranchia</taxon>
        <taxon>Heteroconchia</taxon>
        <taxon>Euheterodonta</taxon>
        <taxon>Imparidentia</taxon>
        <taxon>Neoheterodontei</taxon>
        <taxon>Myida</taxon>
        <taxon>Dreissenoidea</taxon>
        <taxon>Dreissenidae</taxon>
        <taxon>Dreissena</taxon>
    </lineage>
</organism>
<evidence type="ECO:0000313" key="2">
    <source>
        <dbReference type="EMBL" id="KAH3828924.1"/>
    </source>
</evidence>
<reference evidence="2" key="1">
    <citation type="journal article" date="2019" name="bioRxiv">
        <title>The Genome of the Zebra Mussel, Dreissena polymorpha: A Resource for Invasive Species Research.</title>
        <authorList>
            <person name="McCartney M.A."/>
            <person name="Auch B."/>
            <person name="Kono T."/>
            <person name="Mallez S."/>
            <person name="Zhang Y."/>
            <person name="Obille A."/>
            <person name="Becker A."/>
            <person name="Abrahante J.E."/>
            <person name="Garbe J."/>
            <person name="Badalamenti J.P."/>
            <person name="Herman A."/>
            <person name="Mangelson H."/>
            <person name="Liachko I."/>
            <person name="Sullivan S."/>
            <person name="Sone E.D."/>
            <person name="Koren S."/>
            <person name="Silverstein K.A.T."/>
            <person name="Beckman K.B."/>
            <person name="Gohl D.M."/>
        </authorList>
    </citation>
    <scope>NUCLEOTIDE SEQUENCE</scope>
    <source>
        <strain evidence="2">Duluth1</strain>
        <tissue evidence="2">Whole animal</tissue>
    </source>
</reference>
<evidence type="ECO:0000313" key="3">
    <source>
        <dbReference type="Proteomes" id="UP000828390"/>
    </source>
</evidence>
<proteinExistence type="predicted"/>
<evidence type="ECO:0000256" key="1">
    <source>
        <dbReference type="SAM" id="MobiDB-lite"/>
    </source>
</evidence>
<dbReference type="Proteomes" id="UP000828390">
    <property type="component" value="Unassembled WGS sequence"/>
</dbReference>